<gene>
    <name evidence="2" type="ORF">HMPREF1039_0943</name>
</gene>
<dbReference type="Proteomes" id="UP000004018">
    <property type="component" value="Unassembled WGS sequence"/>
</dbReference>
<evidence type="ECO:0000313" key="3">
    <source>
        <dbReference type="Proteomes" id="UP000004018"/>
    </source>
</evidence>
<dbReference type="RefSeq" id="WP_007391592.1">
    <property type="nucleotide sequence ID" value="NZ_AFIJ01000038.1"/>
</dbReference>
<comment type="caution">
    <text evidence="2">The sequence shown here is derived from an EMBL/GenBank/DDBJ whole genome shotgun (WGS) entry which is preliminary data.</text>
</comment>
<protein>
    <submittedName>
        <fullName evidence="2">Acyl-CoA reductase (LuxC)</fullName>
    </submittedName>
</protein>
<sequence>MSRIEKYTLLAGCIPQVVHPRRPFAPLILQFIQDFRQALLTAATVSAEWKALAFLLRPSHLKKIEEDVSRPTSRLGRGLIFQIPPANMPTVFMYGFLFSLLSGNGNIIRISARIAEEAKPILALLAALWQQPDYTPLQQENAFVLYEKDDAVTAYFSSLCNGRILWGNDRTIRHLRQIPLPPQTLELIFPDRYSLALIRASCVIEATEAELKTAAYQFYNDTYEADQNGCSSPRTVIWLGDPHTAQQAACRWWAQVAHISEKYPLTAAKTMLKYTQMWEAALSLPIRGSLHKYTNRLYVYSLPTLPRDISILNGTCGYFYETALPRTADIWPYISPKIQTLTVLGLSPKTIRNELIQQRVSGIDRIVPFGQALIMDTVWDGINIIDTLSRYLR</sequence>
<dbReference type="EMBL" id="AFIJ01000038">
    <property type="protein sequence ID" value="EGL39426.1"/>
    <property type="molecule type" value="Genomic_DNA"/>
</dbReference>
<reference evidence="2 3" key="1">
    <citation type="submission" date="2011-04" db="EMBL/GenBank/DDBJ databases">
        <authorList>
            <person name="Harkins D.M."/>
            <person name="Madupu R."/>
            <person name="Durkin A.S."/>
            <person name="Torralba M."/>
            <person name="Methe B."/>
            <person name="Sutton G.G."/>
            <person name="Nelson K.E."/>
        </authorList>
    </citation>
    <scope>NUCLEOTIDE SEQUENCE [LARGE SCALE GENOMIC DNA]</scope>
    <source>
        <strain evidence="2 3">UPII 199-6</strain>
    </source>
</reference>
<keyword evidence="1" id="KW-0521">NADP</keyword>
<dbReference type="InterPro" id="IPR008670">
    <property type="entry name" value="CoA_reduct_LuxC"/>
</dbReference>
<organism evidence="2 3">
    <name type="scientific">Megasphaera lornae</name>
    <dbReference type="NCBI Taxonomy" id="1000568"/>
    <lineage>
        <taxon>Bacteria</taxon>
        <taxon>Bacillati</taxon>
        <taxon>Bacillota</taxon>
        <taxon>Negativicutes</taxon>
        <taxon>Veillonellales</taxon>
        <taxon>Veillonellaceae</taxon>
        <taxon>Megasphaera</taxon>
    </lineage>
</organism>
<keyword evidence="3" id="KW-1185">Reference proteome</keyword>
<proteinExistence type="predicted"/>
<accession>A0ABP2L359</accession>
<evidence type="ECO:0000256" key="1">
    <source>
        <dbReference type="ARBA" id="ARBA00022857"/>
    </source>
</evidence>
<name>A0ABP2L359_9FIRM</name>
<dbReference type="Pfam" id="PF05893">
    <property type="entry name" value="LuxC"/>
    <property type="match status" value="1"/>
</dbReference>
<evidence type="ECO:0000313" key="2">
    <source>
        <dbReference type="EMBL" id="EGL39426.1"/>
    </source>
</evidence>